<dbReference type="InterPro" id="IPR013815">
    <property type="entry name" value="ATP_grasp_subdomain_1"/>
</dbReference>
<dbReference type="RefSeq" id="WP_126988769.1">
    <property type="nucleotide sequence ID" value="NZ_ML133863.1"/>
</dbReference>
<dbReference type="PANTHER" id="PTHR39217:SF1">
    <property type="entry name" value="GLUTATHIONE SYNTHETASE"/>
    <property type="match status" value="1"/>
</dbReference>
<organism evidence="1 2">
    <name type="scientific">Brachybacterium paraconglomeratum</name>
    <dbReference type="NCBI Taxonomy" id="173362"/>
    <lineage>
        <taxon>Bacteria</taxon>
        <taxon>Bacillati</taxon>
        <taxon>Actinomycetota</taxon>
        <taxon>Actinomycetes</taxon>
        <taxon>Micrococcales</taxon>
        <taxon>Dermabacteraceae</taxon>
        <taxon>Brachybacterium</taxon>
    </lineage>
</organism>
<evidence type="ECO:0008006" key="3">
    <source>
        <dbReference type="Google" id="ProtNLM"/>
    </source>
</evidence>
<dbReference type="GO" id="GO:0005524">
    <property type="term" value="F:ATP binding"/>
    <property type="evidence" value="ECO:0007669"/>
    <property type="project" value="InterPro"/>
</dbReference>
<reference evidence="1 2" key="1">
    <citation type="submission" date="2018-07" db="EMBL/GenBank/DDBJ databases">
        <title>Brachybacteriurn paraconglorneratum KCTC 9916.</title>
        <authorList>
            <person name="Li Y."/>
        </authorList>
    </citation>
    <scope>NUCLEOTIDE SEQUENCE [LARGE SCALE GENOMIC DNA]</scope>
    <source>
        <strain evidence="1 2">KCTC 9916</strain>
    </source>
</reference>
<dbReference type="Gene3D" id="3.30.1490.20">
    <property type="entry name" value="ATP-grasp fold, A domain"/>
    <property type="match status" value="1"/>
</dbReference>
<evidence type="ECO:0000313" key="1">
    <source>
        <dbReference type="EMBL" id="RRR17185.1"/>
    </source>
</evidence>
<dbReference type="Proteomes" id="UP000274327">
    <property type="component" value="Unassembled WGS sequence"/>
</dbReference>
<accession>A0A426SGR0</accession>
<sequence length="305" mass="33043">MTRIGIVTTSPGAFTSADPDRDCAPLVAALRDRGVEADSLDWHDPSVDWASWDLAVLRSPWDYAQHAEEFAQWLDHAGTRTHVLNEPELVRWNMDKHYLLELEAEGIPVIPTSYHRALDPARDALAAPTQAAHVVVKPAVGAGSQRTGLFAREDPAALALARQILDAGGTVMVQPEVPELSEGLEKAVYTLDGRFTHAVAKGALLARGGGLRGGQYQENPQLVEASADEQAFAERVLAAVAEVTGLGTPLYGRIDLVDSAEHGRVLIEAELFEPTYNLHLAPEVTELFVDAILGRVRATEPERSL</sequence>
<evidence type="ECO:0000313" key="2">
    <source>
        <dbReference type="Proteomes" id="UP000274327"/>
    </source>
</evidence>
<protein>
    <recommendedName>
        <fullName evidence="3">ATP-grasp domain-containing protein</fullName>
    </recommendedName>
</protein>
<proteinExistence type="predicted"/>
<name>A0A426SGR0_9MICO</name>
<dbReference type="Gene3D" id="3.30.470.20">
    <property type="entry name" value="ATP-grasp fold, B domain"/>
    <property type="match status" value="1"/>
</dbReference>
<dbReference type="InterPro" id="IPR053191">
    <property type="entry name" value="DcsG_Biosynth_Enzyme"/>
</dbReference>
<dbReference type="SUPFAM" id="SSF56059">
    <property type="entry name" value="Glutathione synthetase ATP-binding domain-like"/>
    <property type="match status" value="1"/>
</dbReference>
<dbReference type="EMBL" id="QOCI01000017">
    <property type="protein sequence ID" value="RRR17185.1"/>
    <property type="molecule type" value="Genomic_DNA"/>
</dbReference>
<keyword evidence="2" id="KW-1185">Reference proteome</keyword>
<gene>
    <name evidence="1" type="ORF">DS079_15915</name>
</gene>
<comment type="caution">
    <text evidence="1">The sequence shown here is derived from an EMBL/GenBank/DDBJ whole genome shotgun (WGS) entry which is preliminary data.</text>
</comment>
<dbReference type="GeneID" id="78122505"/>
<dbReference type="Gene3D" id="3.40.50.20">
    <property type="match status" value="1"/>
</dbReference>
<dbReference type="PANTHER" id="PTHR39217">
    <property type="match status" value="1"/>
</dbReference>
<dbReference type="AlphaFoldDB" id="A0A426SGR0"/>